<name>A0A1S8M9D5_9CLOT</name>
<dbReference type="GO" id="GO:0004525">
    <property type="term" value="F:ribonuclease III activity"/>
    <property type="evidence" value="ECO:0007669"/>
    <property type="project" value="UniProtKB-UniRule"/>
</dbReference>
<keyword evidence="3 9" id="KW-0698">rRNA processing</keyword>
<dbReference type="STRING" id="84029.CROST_03680"/>
<evidence type="ECO:0000256" key="7">
    <source>
        <dbReference type="ARBA" id="ARBA00022801"/>
    </source>
</evidence>
<dbReference type="Proteomes" id="UP000190951">
    <property type="component" value="Chromosome"/>
</dbReference>
<comment type="catalytic activity">
    <reaction evidence="1 9">
        <text>Endonucleolytic cleavage to 5'-phosphomonoester.</text>
        <dbReference type="EC" id="3.1.26.3"/>
    </reaction>
</comment>
<dbReference type="GO" id="GO:0019843">
    <property type="term" value="F:rRNA binding"/>
    <property type="evidence" value="ECO:0007669"/>
    <property type="project" value="UniProtKB-KW"/>
</dbReference>
<dbReference type="GO" id="GO:0006364">
    <property type="term" value="P:rRNA processing"/>
    <property type="evidence" value="ECO:0007669"/>
    <property type="project" value="UniProtKB-UniRule"/>
</dbReference>
<dbReference type="EMBL" id="CP096983">
    <property type="protein sequence ID" value="URZ11608.1"/>
    <property type="molecule type" value="Genomic_DNA"/>
</dbReference>
<feature type="binding site" evidence="9">
    <location>
        <position position="123"/>
    </location>
    <ligand>
        <name>Mg(2+)</name>
        <dbReference type="ChEBI" id="CHEBI:18420"/>
    </ligand>
</feature>
<dbReference type="CDD" id="cd00593">
    <property type="entry name" value="RIBOc"/>
    <property type="match status" value="1"/>
</dbReference>
<dbReference type="NCBIfam" id="TIGR02191">
    <property type="entry name" value="RNaseIII"/>
    <property type="match status" value="1"/>
</dbReference>
<dbReference type="AlphaFoldDB" id="A0A1S8M9D5"/>
<keyword evidence="9" id="KW-0479">Metal-binding</keyword>
<evidence type="ECO:0000313" key="12">
    <source>
        <dbReference type="Proteomes" id="UP000190951"/>
    </source>
</evidence>
<keyword evidence="9" id="KW-0460">Magnesium</keyword>
<sequence>MKEEKLVEELEEKLGIKFENKDLLITAVTHSSYANENKNTEYNERLEFLGDAVLQLSISGYFFRKYPLISEGELTKKRALVVCGISLHSIGEKWGIGQYIRMSRGEELTGGRTRVSIIADCVEAVIAAIYLDKGFEVAKNFVLEVFEDIIKDAVEDKIILDYKTRLQEILQSKGITDIKYTLIRYEGPPHRRKFFVNLSFNNDSKSTGEGYTKKDAEQDAAGKALKGIDK</sequence>
<keyword evidence="9" id="KW-0699">rRNA-binding</keyword>
<dbReference type="GO" id="GO:0003725">
    <property type="term" value="F:double-stranded RNA binding"/>
    <property type="evidence" value="ECO:0007669"/>
    <property type="project" value="TreeGrafter"/>
</dbReference>
<dbReference type="PROSITE" id="PS50137">
    <property type="entry name" value="DS_RBD"/>
    <property type="match status" value="1"/>
</dbReference>
<dbReference type="PROSITE" id="PS00517">
    <property type="entry name" value="RNASE_3_1"/>
    <property type="match status" value="1"/>
</dbReference>
<dbReference type="SUPFAM" id="SSF54768">
    <property type="entry name" value="dsRNA-binding domain-like"/>
    <property type="match status" value="1"/>
</dbReference>
<feature type="active site" evidence="9">
    <location>
        <position position="51"/>
    </location>
</feature>
<keyword evidence="6 9" id="KW-0255">Endonuclease</keyword>
<dbReference type="SUPFAM" id="SSF69065">
    <property type="entry name" value="RNase III domain-like"/>
    <property type="match status" value="1"/>
</dbReference>
<dbReference type="EC" id="3.1.26.3" evidence="9"/>
<feature type="binding site" evidence="9">
    <location>
        <position position="47"/>
    </location>
    <ligand>
        <name>Mg(2+)</name>
        <dbReference type="ChEBI" id="CHEBI:18420"/>
    </ligand>
</feature>
<dbReference type="SMART" id="SM00535">
    <property type="entry name" value="RIBOc"/>
    <property type="match status" value="1"/>
</dbReference>
<evidence type="ECO:0000256" key="2">
    <source>
        <dbReference type="ARBA" id="ARBA00010183"/>
    </source>
</evidence>
<dbReference type="InterPro" id="IPR036389">
    <property type="entry name" value="RNase_III_sf"/>
</dbReference>
<keyword evidence="8 9" id="KW-0694">RNA-binding</keyword>
<evidence type="ECO:0000256" key="10">
    <source>
        <dbReference type="SAM" id="MobiDB-lite"/>
    </source>
</evidence>
<feature type="binding site" evidence="9">
    <location>
        <position position="120"/>
    </location>
    <ligand>
        <name>Mg(2+)</name>
        <dbReference type="ChEBI" id="CHEBI:18420"/>
    </ligand>
</feature>
<dbReference type="Pfam" id="PF00035">
    <property type="entry name" value="dsrm"/>
    <property type="match status" value="1"/>
</dbReference>
<dbReference type="FunFam" id="1.10.1520.10:FF:000001">
    <property type="entry name" value="Ribonuclease 3"/>
    <property type="match status" value="1"/>
</dbReference>
<comment type="subunit">
    <text evidence="9">Homodimer.</text>
</comment>
<evidence type="ECO:0000256" key="8">
    <source>
        <dbReference type="ARBA" id="ARBA00022884"/>
    </source>
</evidence>
<protein>
    <recommendedName>
        <fullName evidence="9">Ribonuclease 3</fullName>
        <ecNumber evidence="9">3.1.26.3</ecNumber>
    </recommendedName>
    <alternativeName>
        <fullName evidence="9">Ribonuclease III</fullName>
        <shortName evidence="9">RNase III</shortName>
    </alternativeName>
</protein>
<dbReference type="InterPro" id="IPR014720">
    <property type="entry name" value="dsRBD_dom"/>
</dbReference>
<dbReference type="PROSITE" id="PS50142">
    <property type="entry name" value="RNASE_3_2"/>
    <property type="match status" value="1"/>
</dbReference>
<comment type="cofactor">
    <cofactor evidence="9">
        <name>Mg(2+)</name>
        <dbReference type="ChEBI" id="CHEBI:18420"/>
    </cofactor>
</comment>
<keyword evidence="9" id="KW-0819">tRNA processing</keyword>
<evidence type="ECO:0000256" key="9">
    <source>
        <dbReference type="HAMAP-Rule" id="MF_00104"/>
    </source>
</evidence>
<evidence type="ECO:0000313" key="11">
    <source>
        <dbReference type="EMBL" id="URZ11608.1"/>
    </source>
</evidence>
<dbReference type="Gene3D" id="1.10.1520.10">
    <property type="entry name" value="Ribonuclease III domain"/>
    <property type="match status" value="1"/>
</dbReference>
<proteinExistence type="inferred from homology"/>
<evidence type="ECO:0000256" key="6">
    <source>
        <dbReference type="ARBA" id="ARBA00022759"/>
    </source>
</evidence>
<comment type="function">
    <text evidence="9">Digests double-stranded RNA. Involved in the processing of primary rRNA transcript to yield the immediate precursors to the large and small rRNAs (23S and 16S). Processes some mRNAs, and tRNAs when they are encoded in the rRNA operon. Processes pre-crRNA and tracrRNA of type II CRISPR loci if present in the organism.</text>
</comment>
<dbReference type="GO" id="GO:0046872">
    <property type="term" value="F:metal ion binding"/>
    <property type="evidence" value="ECO:0007669"/>
    <property type="project" value="UniProtKB-KW"/>
</dbReference>
<dbReference type="GO" id="GO:0006397">
    <property type="term" value="P:mRNA processing"/>
    <property type="evidence" value="ECO:0007669"/>
    <property type="project" value="UniProtKB-UniRule"/>
</dbReference>
<dbReference type="InterPro" id="IPR011907">
    <property type="entry name" value="RNase_III"/>
</dbReference>
<dbReference type="PANTHER" id="PTHR11207:SF0">
    <property type="entry name" value="RIBONUCLEASE 3"/>
    <property type="match status" value="1"/>
</dbReference>
<comment type="subcellular location">
    <subcellularLocation>
        <location evidence="9">Cytoplasm</location>
    </subcellularLocation>
</comment>
<keyword evidence="9" id="KW-0963">Cytoplasm</keyword>
<dbReference type="KEGG" id="crw:CROST_023250"/>
<dbReference type="PANTHER" id="PTHR11207">
    <property type="entry name" value="RIBONUCLEASE III"/>
    <property type="match status" value="1"/>
</dbReference>
<dbReference type="CDD" id="cd10845">
    <property type="entry name" value="DSRM_RNAse_III_family"/>
    <property type="match status" value="1"/>
</dbReference>
<dbReference type="GO" id="GO:0005737">
    <property type="term" value="C:cytoplasm"/>
    <property type="evidence" value="ECO:0007669"/>
    <property type="project" value="UniProtKB-SubCell"/>
</dbReference>
<dbReference type="SMART" id="SM00358">
    <property type="entry name" value="DSRM"/>
    <property type="match status" value="1"/>
</dbReference>
<evidence type="ECO:0000256" key="5">
    <source>
        <dbReference type="ARBA" id="ARBA00022722"/>
    </source>
</evidence>
<dbReference type="HAMAP" id="MF_00104">
    <property type="entry name" value="RNase_III"/>
    <property type="match status" value="1"/>
</dbReference>
<keyword evidence="5 9" id="KW-0540">Nuclease</keyword>
<keyword evidence="12" id="KW-1185">Reference proteome</keyword>
<organism evidence="11 12">
    <name type="scientific">Clostridium felsineum</name>
    <dbReference type="NCBI Taxonomy" id="36839"/>
    <lineage>
        <taxon>Bacteria</taxon>
        <taxon>Bacillati</taxon>
        <taxon>Bacillota</taxon>
        <taxon>Clostridia</taxon>
        <taxon>Eubacteriales</taxon>
        <taxon>Clostridiaceae</taxon>
        <taxon>Clostridium</taxon>
    </lineage>
</organism>
<evidence type="ECO:0000256" key="1">
    <source>
        <dbReference type="ARBA" id="ARBA00000109"/>
    </source>
</evidence>
<keyword evidence="4 9" id="KW-0507">mRNA processing</keyword>
<evidence type="ECO:0000256" key="3">
    <source>
        <dbReference type="ARBA" id="ARBA00022552"/>
    </source>
</evidence>
<dbReference type="Gene3D" id="3.30.160.20">
    <property type="match status" value="1"/>
</dbReference>
<dbReference type="InterPro" id="IPR000999">
    <property type="entry name" value="RNase_III_dom"/>
</dbReference>
<dbReference type="GO" id="GO:0008033">
    <property type="term" value="P:tRNA processing"/>
    <property type="evidence" value="ECO:0007669"/>
    <property type="project" value="UniProtKB-KW"/>
</dbReference>
<dbReference type="RefSeq" id="WP_077833790.1">
    <property type="nucleotide sequence ID" value="NZ_CP096983.1"/>
</dbReference>
<accession>A0A1S8M9D5</accession>
<gene>
    <name evidence="9 11" type="primary">rnc</name>
    <name evidence="11" type="ORF">CROST_023250</name>
</gene>
<comment type="similarity">
    <text evidence="2">Belongs to the ribonuclease III family.</text>
</comment>
<dbReference type="Pfam" id="PF14622">
    <property type="entry name" value="Ribonucleas_3_3"/>
    <property type="match status" value="1"/>
</dbReference>
<dbReference type="GO" id="GO:0010468">
    <property type="term" value="P:regulation of gene expression"/>
    <property type="evidence" value="ECO:0007669"/>
    <property type="project" value="TreeGrafter"/>
</dbReference>
<keyword evidence="7 9" id="KW-0378">Hydrolase</keyword>
<evidence type="ECO:0000256" key="4">
    <source>
        <dbReference type="ARBA" id="ARBA00022664"/>
    </source>
</evidence>
<feature type="region of interest" description="Disordered" evidence="10">
    <location>
        <begin position="205"/>
        <end position="230"/>
    </location>
</feature>
<feature type="active site" evidence="9">
    <location>
        <position position="123"/>
    </location>
</feature>
<reference evidence="11 12" key="1">
    <citation type="submission" date="2022-04" db="EMBL/GenBank/DDBJ databases">
        <title>Genome sequence of C. roseum typestrain.</title>
        <authorList>
            <person name="Poehlein A."/>
            <person name="Schoch T."/>
            <person name="Duerre P."/>
            <person name="Daniel R."/>
        </authorList>
    </citation>
    <scope>NUCLEOTIDE SEQUENCE [LARGE SCALE GENOMIC DNA]</scope>
    <source>
        <strain evidence="11 12">DSM 7320</strain>
    </source>
</reference>